<evidence type="ECO:0000313" key="1">
    <source>
        <dbReference type="EMBL" id="REC73231.1"/>
    </source>
</evidence>
<accession>A0A3D9D5S8</accession>
<dbReference type="PANTHER" id="PTHR33639:SF2">
    <property type="entry name" value="DUF393 DOMAIN-CONTAINING PROTEIN"/>
    <property type="match status" value="1"/>
</dbReference>
<gene>
    <name evidence="1" type="ORF">DRF58_00305</name>
</gene>
<dbReference type="InterPro" id="IPR052927">
    <property type="entry name" value="DCC_oxidoreductase"/>
</dbReference>
<organism evidence="1 2">
    <name type="scientific">Epilithonimonas hispanica</name>
    <dbReference type="NCBI Taxonomy" id="358687"/>
    <lineage>
        <taxon>Bacteria</taxon>
        <taxon>Pseudomonadati</taxon>
        <taxon>Bacteroidota</taxon>
        <taxon>Flavobacteriia</taxon>
        <taxon>Flavobacteriales</taxon>
        <taxon>Weeksellaceae</taxon>
        <taxon>Chryseobacterium group</taxon>
        <taxon>Epilithonimonas</taxon>
    </lineage>
</organism>
<proteinExistence type="predicted"/>
<dbReference type="PANTHER" id="PTHR33639">
    <property type="entry name" value="THIOL-DISULFIDE OXIDOREDUCTASE DCC"/>
    <property type="match status" value="1"/>
</dbReference>
<dbReference type="Pfam" id="PF04134">
    <property type="entry name" value="DCC1-like"/>
    <property type="match status" value="1"/>
</dbReference>
<dbReference type="RefSeq" id="WP_116031433.1">
    <property type="nucleotide sequence ID" value="NZ_JBHLVV010000067.1"/>
</dbReference>
<dbReference type="EMBL" id="QNUG01000001">
    <property type="protein sequence ID" value="REC73231.1"/>
    <property type="molecule type" value="Genomic_DNA"/>
</dbReference>
<evidence type="ECO:0000313" key="2">
    <source>
        <dbReference type="Proteomes" id="UP000256326"/>
    </source>
</evidence>
<dbReference type="GO" id="GO:0015035">
    <property type="term" value="F:protein-disulfide reductase activity"/>
    <property type="evidence" value="ECO:0007669"/>
    <property type="project" value="InterPro"/>
</dbReference>
<dbReference type="InterPro" id="IPR007263">
    <property type="entry name" value="DCC1-like"/>
</dbReference>
<dbReference type="OrthoDB" id="9785438at2"/>
<protein>
    <submittedName>
        <fullName evidence="1">DUF393 domain-containing protein</fullName>
    </submittedName>
</protein>
<name>A0A3D9D5S8_9FLAO</name>
<sequence length="141" mass="16581">MTTEISVNLKDKFIVFYDGECGFCNHWVQWILERDKKDKFLFSSLQSEFGQKFLNDRNLPNEVFDTLYLWKPENFYLSKYQAILKIATEVGGIYSLASVGKILPDFVGNQFYNLVSRNRKKLAENQCFLPNAAQRKKFIEK</sequence>
<dbReference type="AlphaFoldDB" id="A0A3D9D5S8"/>
<keyword evidence="2" id="KW-1185">Reference proteome</keyword>
<dbReference type="Proteomes" id="UP000256326">
    <property type="component" value="Unassembled WGS sequence"/>
</dbReference>
<comment type="caution">
    <text evidence="1">The sequence shown here is derived from an EMBL/GenBank/DDBJ whole genome shotgun (WGS) entry which is preliminary data.</text>
</comment>
<reference evidence="1 2" key="1">
    <citation type="journal article" date="2006" name="Int. J. Syst. Evol. Microbiol.">
        <title>Chryseobacterium hispanicum sp. nov., isolated from the drinking water distribution system of Sevilla, Spain.</title>
        <authorList>
            <person name="Gallego V."/>
            <person name="Garcia M.T."/>
            <person name="Ventosa A."/>
        </authorList>
    </citation>
    <scope>NUCLEOTIDE SEQUENCE [LARGE SCALE GENOMIC DNA]</scope>
    <source>
        <strain evidence="1 2">KCTC 22104</strain>
    </source>
</reference>